<dbReference type="EMBL" id="UINC01096239">
    <property type="protein sequence ID" value="SVC52961.1"/>
    <property type="molecule type" value="Genomic_DNA"/>
</dbReference>
<evidence type="ECO:0000313" key="2">
    <source>
        <dbReference type="EMBL" id="SVC52961.1"/>
    </source>
</evidence>
<accession>A0A382N039</accession>
<evidence type="ECO:0000256" key="1">
    <source>
        <dbReference type="SAM" id="MobiDB-lite"/>
    </source>
</evidence>
<name>A0A382N039_9ZZZZ</name>
<sequence>MRSQAERQHGGLDAVFLKLTDPSSEGGGEQ</sequence>
<proteinExistence type="predicted"/>
<protein>
    <submittedName>
        <fullName evidence="2">Uncharacterized protein</fullName>
    </submittedName>
</protein>
<reference evidence="2" key="1">
    <citation type="submission" date="2018-05" db="EMBL/GenBank/DDBJ databases">
        <authorList>
            <person name="Lanie J.A."/>
            <person name="Ng W.-L."/>
            <person name="Kazmierczak K.M."/>
            <person name="Andrzejewski T.M."/>
            <person name="Davidsen T.M."/>
            <person name="Wayne K.J."/>
            <person name="Tettelin H."/>
            <person name="Glass J.I."/>
            <person name="Rusch D."/>
            <person name="Podicherti R."/>
            <person name="Tsui H.-C.T."/>
            <person name="Winkler M.E."/>
        </authorList>
    </citation>
    <scope>NUCLEOTIDE SEQUENCE</scope>
</reference>
<dbReference type="AlphaFoldDB" id="A0A382N039"/>
<gene>
    <name evidence="2" type="ORF">METZ01_LOCUS305815</name>
</gene>
<feature type="region of interest" description="Disordered" evidence="1">
    <location>
        <begin position="1"/>
        <end position="30"/>
    </location>
</feature>
<feature type="compositionally biased region" description="Basic and acidic residues" evidence="1">
    <location>
        <begin position="1"/>
        <end position="10"/>
    </location>
</feature>
<organism evidence="2">
    <name type="scientific">marine metagenome</name>
    <dbReference type="NCBI Taxonomy" id="408172"/>
    <lineage>
        <taxon>unclassified sequences</taxon>
        <taxon>metagenomes</taxon>
        <taxon>ecological metagenomes</taxon>
    </lineage>
</organism>